<reference evidence="5 6" key="1">
    <citation type="journal article" date="2011" name="J. Bacteriol.">
        <title>Draft genome sequence of the chemolithoheterotrophic, halophilic methylotroph Methylophaga thiooxydans DMS010.</title>
        <authorList>
            <person name="Boden R."/>
            <person name="Ferriera S."/>
            <person name="Johnson J."/>
            <person name="Kelly D.P."/>
            <person name="Murrell J.C."/>
            <person name="Schafer H."/>
        </authorList>
    </citation>
    <scope>NUCLEOTIDE SEQUENCE [LARGE SCALE GENOMIC DNA]</scope>
    <source>
        <strain evidence="5 6">DMS010</strain>
    </source>
</reference>
<evidence type="ECO:0000259" key="4">
    <source>
        <dbReference type="PROSITE" id="PS50887"/>
    </source>
</evidence>
<comment type="catalytic activity">
    <reaction evidence="3">
        <text>2 GTP = 3',3'-c-di-GMP + 2 diphosphate</text>
        <dbReference type="Rhea" id="RHEA:24898"/>
        <dbReference type="ChEBI" id="CHEBI:33019"/>
        <dbReference type="ChEBI" id="CHEBI:37565"/>
        <dbReference type="ChEBI" id="CHEBI:58805"/>
        <dbReference type="EC" id="2.7.7.65"/>
    </reaction>
</comment>
<dbReference type="HOGENOM" id="CLU_000445_11_5_6"/>
<comment type="cofactor">
    <cofactor evidence="1">
        <name>Mg(2+)</name>
        <dbReference type="ChEBI" id="CHEBI:18420"/>
    </cofactor>
</comment>
<proteinExistence type="predicted"/>
<evidence type="ECO:0000313" key="5">
    <source>
        <dbReference type="EMBL" id="EEF79823.1"/>
    </source>
</evidence>
<dbReference type="InterPro" id="IPR043128">
    <property type="entry name" value="Rev_trsase/Diguanyl_cyclase"/>
</dbReference>
<evidence type="ECO:0000313" key="6">
    <source>
        <dbReference type="Proteomes" id="UP000004679"/>
    </source>
</evidence>
<dbReference type="GO" id="GO:0043709">
    <property type="term" value="P:cell adhesion involved in single-species biofilm formation"/>
    <property type="evidence" value="ECO:0007669"/>
    <property type="project" value="TreeGrafter"/>
</dbReference>
<dbReference type="OrthoDB" id="9773156at2"/>
<dbReference type="InterPro" id="IPR050469">
    <property type="entry name" value="Diguanylate_Cyclase"/>
</dbReference>
<dbReference type="Pfam" id="PF00990">
    <property type="entry name" value="GGDEF"/>
    <property type="match status" value="1"/>
</dbReference>
<dbReference type="GO" id="GO:0052621">
    <property type="term" value="F:diguanylate cyclase activity"/>
    <property type="evidence" value="ECO:0007669"/>
    <property type="project" value="UniProtKB-EC"/>
</dbReference>
<dbReference type="NCBIfam" id="TIGR00254">
    <property type="entry name" value="GGDEF"/>
    <property type="match status" value="1"/>
</dbReference>
<dbReference type="RefSeq" id="WP_008290914.1">
    <property type="nucleotide sequence ID" value="NZ_GG657897.1"/>
</dbReference>
<evidence type="ECO:0000256" key="2">
    <source>
        <dbReference type="ARBA" id="ARBA00012528"/>
    </source>
</evidence>
<dbReference type="FunFam" id="3.30.70.270:FF:000001">
    <property type="entry name" value="Diguanylate cyclase domain protein"/>
    <property type="match status" value="1"/>
</dbReference>
<sequence length="310" mass="34846">MEHQLHSGTAKLTLVEGGRHTEINYGKANSKATANVFARLPSILQTTLMLEELLGLFQEQTQPILAFDSFHFLHQGVYQVDSDTAHHHRCHYKLEMNGTYLGDLTLTRRHKFSDSDIKLLEDLLCLLVYPIRNCLLYRQALSSALKDNLTGLGNRSAYETNLTREIDIARRHQTPLSLLVMDIDNFKNINDSYGHNSGDRALKVVADTVVQALRLSDACYRFGGEEFTILLGNTDIKAARLVAERIRIAVSQILCNDGKQNFSFTASLGIAQLHQREQGYHLFERADMALYQAKQTGRNLTVCAPSPAQV</sequence>
<dbReference type="PANTHER" id="PTHR45138:SF9">
    <property type="entry name" value="DIGUANYLATE CYCLASE DGCM-RELATED"/>
    <property type="match status" value="1"/>
</dbReference>
<protein>
    <recommendedName>
        <fullName evidence="2">diguanylate cyclase</fullName>
        <ecNumber evidence="2">2.7.7.65</ecNumber>
    </recommendedName>
</protein>
<dbReference type="InterPro" id="IPR029787">
    <property type="entry name" value="Nucleotide_cyclase"/>
</dbReference>
<organism evidence="5 6">
    <name type="scientific">Methylophaga thiooxydans DMS010</name>
    <dbReference type="NCBI Taxonomy" id="637616"/>
    <lineage>
        <taxon>Bacteria</taxon>
        <taxon>Pseudomonadati</taxon>
        <taxon>Pseudomonadota</taxon>
        <taxon>Gammaproteobacteria</taxon>
        <taxon>Thiotrichales</taxon>
        <taxon>Piscirickettsiaceae</taxon>
        <taxon>Methylophaga</taxon>
    </lineage>
</organism>
<dbReference type="AlphaFoldDB" id="C0N5Q0"/>
<dbReference type="PANTHER" id="PTHR45138">
    <property type="entry name" value="REGULATORY COMPONENTS OF SENSORY TRANSDUCTION SYSTEM"/>
    <property type="match status" value="1"/>
</dbReference>
<dbReference type="InterPro" id="IPR000160">
    <property type="entry name" value="GGDEF_dom"/>
</dbReference>
<accession>C0N5Q0</accession>
<keyword evidence="6" id="KW-1185">Reference proteome</keyword>
<gene>
    <name evidence="5" type="ORF">MDMS009_1374</name>
</gene>
<evidence type="ECO:0000256" key="3">
    <source>
        <dbReference type="ARBA" id="ARBA00034247"/>
    </source>
</evidence>
<dbReference type="EC" id="2.7.7.65" evidence="2"/>
<dbReference type="GO" id="GO:0005886">
    <property type="term" value="C:plasma membrane"/>
    <property type="evidence" value="ECO:0007669"/>
    <property type="project" value="TreeGrafter"/>
</dbReference>
<dbReference type="PROSITE" id="PS50887">
    <property type="entry name" value="GGDEF"/>
    <property type="match status" value="1"/>
</dbReference>
<evidence type="ECO:0000256" key="1">
    <source>
        <dbReference type="ARBA" id="ARBA00001946"/>
    </source>
</evidence>
<dbReference type="Proteomes" id="UP000004679">
    <property type="component" value="Unassembled WGS sequence"/>
</dbReference>
<dbReference type="EMBL" id="GG657897">
    <property type="protein sequence ID" value="EEF79823.1"/>
    <property type="molecule type" value="Genomic_DNA"/>
</dbReference>
<dbReference type="CDD" id="cd01949">
    <property type="entry name" value="GGDEF"/>
    <property type="match status" value="1"/>
</dbReference>
<dbReference type="SMART" id="SM00267">
    <property type="entry name" value="GGDEF"/>
    <property type="match status" value="1"/>
</dbReference>
<dbReference type="GO" id="GO:1902201">
    <property type="term" value="P:negative regulation of bacterial-type flagellum-dependent cell motility"/>
    <property type="evidence" value="ECO:0007669"/>
    <property type="project" value="TreeGrafter"/>
</dbReference>
<name>C0N5Q0_9GAMM</name>
<dbReference type="Gene3D" id="3.30.70.270">
    <property type="match status" value="1"/>
</dbReference>
<feature type="domain" description="GGDEF" evidence="4">
    <location>
        <begin position="174"/>
        <end position="306"/>
    </location>
</feature>
<dbReference type="SUPFAM" id="SSF55073">
    <property type="entry name" value="Nucleotide cyclase"/>
    <property type="match status" value="1"/>
</dbReference>